<feature type="compositionally biased region" description="Low complexity" evidence="1">
    <location>
        <begin position="692"/>
        <end position="709"/>
    </location>
</feature>
<keyword evidence="4" id="KW-1185">Reference proteome</keyword>
<gene>
    <name evidence="2 3" type="primary">Top6bl</name>
</gene>
<accession>A0A182DWE7</accession>
<dbReference type="Proteomes" id="UP000000589">
    <property type="component" value="Chromosome 19"/>
</dbReference>
<name>A0A182DWE7_MOUSE</name>
<evidence type="ECO:0000313" key="4">
    <source>
        <dbReference type="Proteomes" id="UP000000589"/>
    </source>
</evidence>
<evidence type="ECO:0000313" key="2">
    <source>
        <dbReference type="Ensembl" id="ENSMUSP00000136515.2"/>
    </source>
</evidence>
<protein>
    <submittedName>
        <fullName evidence="2">TOP6B like initiator of meiotic double strand breaks</fullName>
    </submittedName>
</protein>
<dbReference type="ExpressionAtlas" id="A0A182DWE7">
    <property type="expression patterns" value="baseline and differential"/>
</dbReference>
<dbReference type="Antibodypedia" id="52536">
    <property type="antibodies" value="16 antibodies from 8 providers"/>
</dbReference>
<dbReference type="PANTHER" id="PTHR14652:SF2">
    <property type="entry name" value="TYPE 2 DNA TOPOISOMERASE 6 SUBUNIT B-LIKE"/>
    <property type="match status" value="1"/>
</dbReference>
<dbReference type="GeneID" id="381196"/>
<dbReference type="AGR" id="MGI:2685806"/>
<feature type="region of interest" description="Disordered" evidence="1">
    <location>
        <begin position="634"/>
        <end position="732"/>
    </location>
</feature>
<dbReference type="Bgee" id="ENSMUSG00000071691">
    <property type="expression patterns" value="Expressed in white adipose tissue and 61 other cell types or tissues"/>
</dbReference>
<dbReference type="PANTHER" id="PTHR14652">
    <property type="entry name" value="TYPE 2 DNA TOPOISOMERASE 6 SUBUNIT B-LIKE"/>
    <property type="match status" value="1"/>
</dbReference>
<evidence type="ECO:0000256" key="1">
    <source>
        <dbReference type="SAM" id="MobiDB-lite"/>
    </source>
</evidence>
<dbReference type="CTD" id="79703"/>
<reference evidence="2 4" key="2">
    <citation type="journal article" date="2011" name="PLoS Biol.">
        <title>Modernizing reference genome assemblies.</title>
        <authorList>
            <person name="Church D.M."/>
            <person name="Schneider V.A."/>
            <person name="Graves T."/>
            <person name="Auger K."/>
            <person name="Cunningham F."/>
            <person name="Bouk N."/>
            <person name="Chen H.C."/>
            <person name="Agarwala R."/>
            <person name="McLaren W.M."/>
            <person name="Ritchie G.R."/>
            <person name="Albracht D."/>
            <person name="Kremitzki M."/>
            <person name="Rock S."/>
            <person name="Kotkiewicz H."/>
            <person name="Kremitzki C."/>
            <person name="Wollam A."/>
            <person name="Trani L."/>
            <person name="Fulton L."/>
            <person name="Fulton R."/>
            <person name="Matthews L."/>
            <person name="Whitehead S."/>
            <person name="Chow W."/>
            <person name="Torrance J."/>
            <person name="Dunn M."/>
            <person name="Harden G."/>
            <person name="Threadgold G."/>
            <person name="Wood J."/>
            <person name="Collins J."/>
            <person name="Heath P."/>
            <person name="Griffiths G."/>
            <person name="Pelan S."/>
            <person name="Grafham D."/>
            <person name="Eichler E.E."/>
            <person name="Weinstock G."/>
            <person name="Mardis E.R."/>
            <person name="Wilson R.K."/>
            <person name="Howe K."/>
            <person name="Flicek P."/>
            <person name="Hubbard T."/>
        </authorList>
    </citation>
    <scope>NUCLEOTIDE SEQUENCE [LARGE SCALE GENOMIC DNA]</scope>
    <source>
        <strain evidence="2 4">C57BL/6J</strain>
    </source>
</reference>
<dbReference type="BioGRID-ORCS" id="381196">
    <property type="hits" value="0 hits in 72 CRISPR screens"/>
</dbReference>
<dbReference type="VEuPathDB" id="HostDB:ENSMUSG00000071691"/>
<reference evidence="2" key="3">
    <citation type="submission" date="2025-08" db="UniProtKB">
        <authorList>
            <consortium name="Ensembl"/>
        </authorList>
    </citation>
    <scope>IDENTIFICATION</scope>
    <source>
        <strain evidence="2">C57BL/6J</strain>
    </source>
</reference>
<dbReference type="Ensembl" id="ENSMUST00000177696.8">
    <property type="protein sequence ID" value="ENSMUSP00000136515.2"/>
    <property type="gene ID" value="ENSMUSG00000071691.12"/>
</dbReference>
<reference evidence="2 4" key="1">
    <citation type="journal article" date="2009" name="PLoS Biol.">
        <title>Lineage-specific biology revealed by a finished genome assembly of the mouse.</title>
        <authorList>
            <consortium name="Mouse Genome Sequencing Consortium"/>
            <person name="Church D.M."/>
            <person name="Goodstadt L."/>
            <person name="Hillier L.W."/>
            <person name="Zody M.C."/>
            <person name="Goldstein S."/>
            <person name="She X."/>
            <person name="Bult C.J."/>
            <person name="Agarwala R."/>
            <person name="Cherry J.L."/>
            <person name="DiCuccio M."/>
            <person name="Hlavina W."/>
            <person name="Kapustin Y."/>
            <person name="Meric P."/>
            <person name="Maglott D."/>
            <person name="Birtle Z."/>
            <person name="Marques A.C."/>
            <person name="Graves T."/>
            <person name="Zhou S."/>
            <person name="Teague B."/>
            <person name="Potamousis K."/>
            <person name="Churas C."/>
            <person name="Place M."/>
            <person name="Herschleb J."/>
            <person name="Runnheim R."/>
            <person name="Forrest D."/>
            <person name="Amos-Landgraf J."/>
            <person name="Schwartz D.C."/>
            <person name="Cheng Z."/>
            <person name="Lindblad-Toh K."/>
            <person name="Eichler E.E."/>
            <person name="Ponting C.P."/>
        </authorList>
    </citation>
    <scope>NUCLEOTIDE SEQUENCE [LARGE SCALE GENOMIC DNA]</scope>
    <source>
        <strain evidence="2 4">C57BL/6J</strain>
    </source>
</reference>
<dbReference type="InterPro" id="IPR028040">
    <property type="entry name" value="TopoVIB-like"/>
</dbReference>
<organism evidence="2 4">
    <name type="scientific">Mus musculus</name>
    <name type="common">Mouse</name>
    <dbReference type="NCBI Taxonomy" id="10090"/>
    <lineage>
        <taxon>Eukaryota</taxon>
        <taxon>Metazoa</taxon>
        <taxon>Chordata</taxon>
        <taxon>Craniata</taxon>
        <taxon>Vertebrata</taxon>
        <taxon>Euteleostomi</taxon>
        <taxon>Mammalia</taxon>
        <taxon>Eutheria</taxon>
        <taxon>Euarchontoglires</taxon>
        <taxon>Glires</taxon>
        <taxon>Rodentia</taxon>
        <taxon>Myomorpha</taxon>
        <taxon>Muroidea</taxon>
        <taxon>Muridae</taxon>
        <taxon>Murinae</taxon>
        <taxon>Mus</taxon>
        <taxon>Mus</taxon>
    </lineage>
</organism>
<proteinExistence type="predicted"/>
<dbReference type="GeneTree" id="ENSGT00390000009327"/>
<dbReference type="KEGG" id="mmu:381196"/>
<dbReference type="GO" id="GO:0042138">
    <property type="term" value="P:meiotic DNA double-strand break formation"/>
    <property type="evidence" value="ECO:0007669"/>
    <property type="project" value="InterPro"/>
</dbReference>
<dbReference type="Pfam" id="PF15091">
    <property type="entry name" value="DUF4554"/>
    <property type="match status" value="1"/>
</dbReference>
<dbReference type="AlphaFoldDB" id="A0A182DWE7"/>
<sequence length="753" mass="82026">MWEVEPGPRHRPQNRRQSHLGSRASLGILHYAAAAFQGAALENAEGGQSALKRAEGRVLARPWESLRSSRRPASSRLASNLGRCATCPPAHPPTDAGRLGQLPQCAGARAGGGADARSGGKGLPGVGALRVEALAEEEAVTNWQSQSCSRSPYRMERTALAVCEILRYLIIHWKCEAGTAKGTLLDGQLVISIEALRSKHLPDSLHCIITIASTRSVYGGLNFKKFLQEIQPALPRLSAKLALASEEGGRSQDASGIAPCQVTFEVDENSQSLMTDCLVIKHFLRKIIIVHHKLKFSFSVAVNGTLSAETFGAENEPTLRLDNGVTLVVGFQRYVSKPKLNWSEAHCSRIHPVLGHPAPLFIPDAKADTGLLGELTLTPAAALCPSPKGFSSQLCRISSVSIFLYGPLGLPLLSSDQDQPSTAVFRDTSYFIDWKKYNLFMVPNLDLNLDTQSVLPDVNYKAESPEGNQSQNMNAQGPALLLFLFVDFQSDVPVQQAKIWGLHTLLTAHLSAILSESRSTVQQSIQSAVDQVWQLYHHDAKTQQRLQASLSVAVNSIMSVLTGSTRSSFRKTCLQALEAADTQEFGVKLHRIFYDITQHQFLKHCSCDTEQHLTPEKNISAQNTKDQHKNIAQEFPEESIGQAENKRPKRGSPNHGREESRVLGSARDRSPPKSATRDRELTEVSLTARGSQTQAAHGRAQAAEAASPAGGLEVPQREQGGCGPELPPPGPHHRLLCSRRTCGYRRYPICPSG</sequence>
<reference evidence="2" key="4">
    <citation type="submission" date="2025-09" db="UniProtKB">
        <authorList>
            <consortium name="Ensembl"/>
        </authorList>
    </citation>
    <scope>IDENTIFICATION</scope>
    <source>
        <strain evidence="2">C57BL/6J</strain>
    </source>
</reference>
<dbReference type="MGI" id="MGI:2685806">
    <property type="gene designation" value="Top6bl"/>
</dbReference>
<evidence type="ECO:0000313" key="3">
    <source>
        <dbReference type="MGI" id="MGI:2685806"/>
    </source>
</evidence>
<dbReference type="OrthoDB" id="9424252at2759"/>
<feature type="compositionally biased region" description="Basic and acidic residues" evidence="1">
    <location>
        <begin position="655"/>
        <end position="682"/>
    </location>
</feature>